<dbReference type="Pfam" id="PF03824">
    <property type="entry name" value="NicO"/>
    <property type="match status" value="2"/>
</dbReference>
<keyword evidence="13" id="KW-0170">Cobalt</keyword>
<evidence type="ECO:0000256" key="12">
    <source>
        <dbReference type="ARBA" id="ARBA00023136"/>
    </source>
</evidence>
<feature type="transmembrane region" description="Helical" evidence="14">
    <location>
        <begin position="17"/>
        <end position="36"/>
    </location>
</feature>
<dbReference type="GO" id="GO:0046583">
    <property type="term" value="F:monoatomic cation efflux transmembrane transporter activity"/>
    <property type="evidence" value="ECO:0007669"/>
    <property type="project" value="TreeGrafter"/>
</dbReference>
<dbReference type="GeneID" id="96878894"/>
<evidence type="ECO:0000256" key="5">
    <source>
        <dbReference type="ARBA" id="ARBA00022448"/>
    </source>
</evidence>
<feature type="transmembrane region" description="Helical" evidence="14">
    <location>
        <begin position="250"/>
        <end position="276"/>
    </location>
</feature>
<keyword evidence="5 14" id="KW-0813">Transport</keyword>
<dbReference type="RefSeq" id="WP_026823799.1">
    <property type="nucleotide sequence ID" value="NZ_CP038613.1"/>
</dbReference>
<protein>
    <recommendedName>
        <fullName evidence="14">Nickel/cobalt efflux system</fullName>
    </recommendedName>
</protein>
<evidence type="ECO:0000256" key="4">
    <source>
        <dbReference type="ARBA" id="ARBA00022426"/>
    </source>
</evidence>
<dbReference type="GO" id="GO:0032025">
    <property type="term" value="P:response to cobalt ion"/>
    <property type="evidence" value="ECO:0007669"/>
    <property type="project" value="TreeGrafter"/>
</dbReference>
<comment type="similarity">
    <text evidence="3">Belongs to the NiCoT transporter (TC 2.A.52) family. RcnA subfamily.</text>
</comment>
<evidence type="ECO:0000256" key="6">
    <source>
        <dbReference type="ARBA" id="ARBA00022475"/>
    </source>
</evidence>
<comment type="subcellular location">
    <subcellularLocation>
        <location evidence="2 14">Cell membrane</location>
        <topology evidence="2 14">Multi-pass membrane protein</topology>
    </subcellularLocation>
</comment>
<comment type="function">
    <text evidence="1">Efflux system for nickel and cobalt.</text>
</comment>
<name>A0A4P7KZ29_9GAMM</name>
<evidence type="ECO:0000256" key="2">
    <source>
        <dbReference type="ARBA" id="ARBA00004651"/>
    </source>
</evidence>
<feature type="transmembrane region" description="Helical" evidence="14">
    <location>
        <begin position="224"/>
        <end position="244"/>
    </location>
</feature>
<evidence type="ECO:0000256" key="3">
    <source>
        <dbReference type="ARBA" id="ARBA00010428"/>
    </source>
</evidence>
<feature type="transmembrane region" description="Helical" evidence="14">
    <location>
        <begin position="71"/>
        <end position="91"/>
    </location>
</feature>
<evidence type="ECO:0000256" key="7">
    <source>
        <dbReference type="ARBA" id="ARBA00022596"/>
    </source>
</evidence>
<evidence type="ECO:0000256" key="8">
    <source>
        <dbReference type="ARBA" id="ARBA00022692"/>
    </source>
</evidence>
<dbReference type="PANTHER" id="PTHR40659:SF1">
    <property type="entry name" value="NICKEL_COBALT EFFLUX SYSTEM RCNA"/>
    <property type="match status" value="1"/>
</dbReference>
<dbReference type="EMBL" id="CP038613">
    <property type="protein sequence ID" value="QBY45421.1"/>
    <property type="molecule type" value="Genomic_DNA"/>
</dbReference>
<keyword evidence="10" id="KW-0406">Ion transport</keyword>
<evidence type="ECO:0000256" key="14">
    <source>
        <dbReference type="RuleBase" id="RU362101"/>
    </source>
</evidence>
<dbReference type="InterPro" id="IPR011541">
    <property type="entry name" value="Ni/Co_transpt_high_affinity"/>
</dbReference>
<dbReference type="GO" id="GO:0006824">
    <property type="term" value="P:cobalt ion transport"/>
    <property type="evidence" value="ECO:0007669"/>
    <property type="project" value="UniProtKB-KW"/>
</dbReference>
<dbReference type="KEGG" id="ans:ArsFIN_40200"/>
<dbReference type="GO" id="GO:0010045">
    <property type="term" value="P:response to nickel cation"/>
    <property type="evidence" value="ECO:0007669"/>
    <property type="project" value="TreeGrafter"/>
</dbReference>
<evidence type="ECO:0000256" key="10">
    <source>
        <dbReference type="ARBA" id="ARBA00023065"/>
    </source>
</evidence>
<feature type="transmembrane region" description="Helical" evidence="14">
    <location>
        <begin position="112"/>
        <end position="134"/>
    </location>
</feature>
<keyword evidence="4" id="KW-0171">Cobalt transport</keyword>
<feature type="transmembrane region" description="Helical" evidence="14">
    <location>
        <begin position="297"/>
        <end position="318"/>
    </location>
</feature>
<dbReference type="InterPro" id="IPR051224">
    <property type="entry name" value="NiCoT_RcnA"/>
</dbReference>
<keyword evidence="9 14" id="KW-1133">Transmembrane helix</keyword>
<evidence type="ECO:0000256" key="9">
    <source>
        <dbReference type="ARBA" id="ARBA00022989"/>
    </source>
</evidence>
<dbReference type="GO" id="GO:0015099">
    <property type="term" value="F:nickel cation transmembrane transporter activity"/>
    <property type="evidence" value="ECO:0007669"/>
    <property type="project" value="UniProtKB-UniRule"/>
</dbReference>
<gene>
    <name evidence="15" type="ORF">ArsFIN_40200</name>
    <name evidence="16" type="ORF">QE258_19150</name>
</gene>
<proteinExistence type="inferred from homology"/>
<keyword evidence="6" id="KW-1003">Cell membrane</keyword>
<reference evidence="15 17" key="1">
    <citation type="submission" date="2019-03" db="EMBL/GenBank/DDBJ databases">
        <title>Long-read sequencing reveals hyperdense prophage content in a complex bacterial symbiont genome.</title>
        <authorList>
            <person name="Frost C.L."/>
            <person name="Siozios S."/>
            <person name="Nadal-Jimenez P."/>
            <person name="Brockhurst M.A."/>
            <person name="King K.C."/>
            <person name="Darby A.C."/>
            <person name="Hurst G.D.D."/>
        </authorList>
    </citation>
    <scope>NUCLEOTIDE SEQUENCE [LARGE SCALE GENOMIC DNA]</scope>
    <source>
        <strain evidence="15 17">FIN</strain>
    </source>
</reference>
<accession>A0A4P7KZ29</accession>
<dbReference type="GO" id="GO:0005886">
    <property type="term" value="C:plasma membrane"/>
    <property type="evidence" value="ECO:0007669"/>
    <property type="project" value="UniProtKB-SubCell"/>
</dbReference>
<dbReference type="Proteomes" id="UP000295134">
    <property type="component" value="Chromosome"/>
</dbReference>
<keyword evidence="8 14" id="KW-0812">Transmembrane</keyword>
<keyword evidence="11" id="KW-0921">Nickel transport</keyword>
<reference evidence="16" key="2">
    <citation type="submission" date="2023-04" db="EMBL/GenBank/DDBJ databases">
        <title>Genome dynamics across the evolutionary transition to endosymbiosis.</title>
        <authorList>
            <person name="Siozios S."/>
            <person name="Nadal-Jimenez P."/>
            <person name="Azagi T."/>
            <person name="Sprong H."/>
            <person name="Frost C.L."/>
            <person name="Parratt S.R."/>
            <person name="Taylor G."/>
            <person name="Brettell L."/>
            <person name="Lew K.C."/>
            <person name="Croft L."/>
            <person name="King K.C."/>
            <person name="Brockhurst M.A."/>
            <person name="Hypsa V."/>
            <person name="Novakova E."/>
            <person name="Darby A.C."/>
            <person name="Hurst G.D.D."/>
        </authorList>
    </citation>
    <scope>NUCLEOTIDE SEQUENCE</scope>
    <source>
        <strain evidence="16">ANv_CAN</strain>
    </source>
</reference>
<evidence type="ECO:0000256" key="1">
    <source>
        <dbReference type="ARBA" id="ARBA00002510"/>
    </source>
</evidence>
<sequence>MSIMPNKRAINLLNKKYSIVIGLFSFVFVGLSFYLYKYWHLGLQLAITWQRELNQHLSSLLIRVANSPTEAGLLLVAFSFLYGLLHALGPGHGKIIITTYIATHSSRLKKSLTLTLLASLLQGSIAILLTSIVLGLLQLSSRHLHLSRFWLEKLSYGFVFFLGLLLCLKAISRLRKIFKKSRHAPYQFTKIHSPTQQQHSPGCNCGHKHVLSDEELQSNWRTQLAVIAAMGARPCSGALIVLLFSYVIGVYFWGIIAALMMALGTAITISGIALLVHSARHIAILYSKWQGFNISAYWTLGIMLIGGIVLTIVGLLMYQSVEIPKTMGSYIFGR</sequence>
<feature type="transmembrane region" description="Helical" evidence="14">
    <location>
        <begin position="154"/>
        <end position="172"/>
    </location>
</feature>
<evidence type="ECO:0000313" key="16">
    <source>
        <dbReference type="EMBL" id="WGM05566.1"/>
    </source>
</evidence>
<evidence type="ECO:0000313" key="15">
    <source>
        <dbReference type="EMBL" id="QBY45421.1"/>
    </source>
</evidence>
<dbReference type="PANTHER" id="PTHR40659">
    <property type="entry name" value="NICKEL/COBALT EFFLUX SYSTEM RCNA"/>
    <property type="match status" value="1"/>
</dbReference>
<evidence type="ECO:0000256" key="13">
    <source>
        <dbReference type="ARBA" id="ARBA00023285"/>
    </source>
</evidence>
<dbReference type="AlphaFoldDB" id="A0A4P7KZ29"/>
<keyword evidence="12 14" id="KW-0472">Membrane</keyword>
<dbReference type="Proteomes" id="UP001177592">
    <property type="component" value="Chromosome"/>
</dbReference>
<organism evidence="15 17">
    <name type="scientific">Arsenophonus nasoniae</name>
    <name type="common">son-killer infecting Nasonia vitripennis</name>
    <dbReference type="NCBI Taxonomy" id="638"/>
    <lineage>
        <taxon>Bacteria</taxon>
        <taxon>Pseudomonadati</taxon>
        <taxon>Pseudomonadota</taxon>
        <taxon>Gammaproteobacteria</taxon>
        <taxon>Enterobacterales</taxon>
        <taxon>Morganellaceae</taxon>
        <taxon>Arsenophonus</taxon>
    </lineage>
</organism>
<evidence type="ECO:0000313" key="17">
    <source>
        <dbReference type="Proteomes" id="UP000295134"/>
    </source>
</evidence>
<evidence type="ECO:0000256" key="11">
    <source>
        <dbReference type="ARBA" id="ARBA00023112"/>
    </source>
</evidence>
<evidence type="ECO:0000313" key="18">
    <source>
        <dbReference type="Proteomes" id="UP001177592"/>
    </source>
</evidence>
<keyword evidence="18" id="KW-1185">Reference proteome</keyword>
<dbReference type="EMBL" id="CP123523">
    <property type="protein sequence ID" value="WGM05566.1"/>
    <property type="molecule type" value="Genomic_DNA"/>
</dbReference>
<keyword evidence="7" id="KW-0533">Nickel</keyword>